<name>A0A8C7EDI5_NOTPE</name>
<dbReference type="SUPFAM" id="SSF50494">
    <property type="entry name" value="Trypsin-like serine proteases"/>
    <property type="match status" value="1"/>
</dbReference>
<dbReference type="FunFam" id="2.40.10.10:FF:000010">
    <property type="entry name" value="Kallikrein related peptidase 11"/>
    <property type="match status" value="1"/>
</dbReference>
<dbReference type="InterPro" id="IPR009003">
    <property type="entry name" value="Peptidase_S1_PA"/>
</dbReference>
<comment type="similarity">
    <text evidence="2">Belongs to the peptidase S1 family. Snake venom subfamily.</text>
</comment>
<accession>A0A8C7EDI5</accession>
<keyword evidence="6" id="KW-0720">Serine protease</keyword>
<dbReference type="SMART" id="SM00020">
    <property type="entry name" value="Tryp_SPc"/>
    <property type="match status" value="1"/>
</dbReference>
<dbReference type="PANTHER" id="PTHR24264">
    <property type="entry name" value="TRYPSIN-RELATED"/>
    <property type="match status" value="1"/>
</dbReference>
<dbReference type="InterPro" id="IPR001314">
    <property type="entry name" value="Peptidase_S1A"/>
</dbReference>
<proteinExistence type="inferred from homology"/>
<keyword evidence="5" id="KW-0378">Hydrolase</keyword>
<reference evidence="10" key="1">
    <citation type="submission" date="2025-08" db="UniProtKB">
        <authorList>
            <consortium name="Ensembl"/>
        </authorList>
    </citation>
    <scope>IDENTIFICATION</scope>
</reference>
<evidence type="ECO:0000256" key="6">
    <source>
        <dbReference type="ARBA" id="ARBA00022825"/>
    </source>
</evidence>
<evidence type="ECO:0000313" key="10">
    <source>
        <dbReference type="Ensembl" id="ENSNPEP00000011956.1"/>
    </source>
</evidence>
<evidence type="ECO:0000256" key="3">
    <source>
        <dbReference type="ARBA" id="ARBA00022525"/>
    </source>
</evidence>
<sequence length="250" mass="26546">MSPPPPLPLRDWGGDPGGGVETEAGGEAPQGGTGRDWEELGATGSHWEGLGRGLPLLLILHPVVPRSSMAVRLGEHSLRRAEGTEQCVSSAGAFVHPAYDAATHDSDLMLLRLQRPARLTRHVQPVALPRRCPPPGTECVVSGWGSTSSPQGYFPDVLQCGVVYTMANEECGRLYPEGVTRNMLCAGRRAGGTDSCQGDSGGPLVCGAELQGVVSWGVQECGRRGKPGVYTRVCAFRAWIQDTMRRHGGP</sequence>
<feature type="region of interest" description="Disordered" evidence="8">
    <location>
        <begin position="1"/>
        <end position="34"/>
    </location>
</feature>
<dbReference type="GO" id="GO:0006508">
    <property type="term" value="P:proteolysis"/>
    <property type="evidence" value="ECO:0007669"/>
    <property type="project" value="UniProtKB-KW"/>
</dbReference>
<dbReference type="InterPro" id="IPR001254">
    <property type="entry name" value="Trypsin_dom"/>
</dbReference>
<dbReference type="Proteomes" id="UP000694420">
    <property type="component" value="Unplaced"/>
</dbReference>
<evidence type="ECO:0000256" key="8">
    <source>
        <dbReference type="SAM" id="MobiDB-lite"/>
    </source>
</evidence>
<feature type="domain" description="Peptidase S1" evidence="9">
    <location>
        <begin position="56"/>
        <end position="245"/>
    </location>
</feature>
<protein>
    <recommendedName>
        <fullName evidence="9">Peptidase S1 domain-containing protein</fullName>
    </recommendedName>
</protein>
<keyword evidence="7" id="KW-1015">Disulfide bond</keyword>
<dbReference type="PROSITE" id="PS50240">
    <property type="entry name" value="TRYPSIN_DOM"/>
    <property type="match status" value="1"/>
</dbReference>
<dbReference type="InterPro" id="IPR050127">
    <property type="entry name" value="Serine_Proteases_S1"/>
</dbReference>
<dbReference type="Pfam" id="PF00089">
    <property type="entry name" value="Trypsin"/>
    <property type="match status" value="1"/>
</dbReference>
<keyword evidence="4" id="KW-0645">Protease</keyword>
<evidence type="ECO:0000256" key="2">
    <source>
        <dbReference type="ARBA" id="ARBA00009228"/>
    </source>
</evidence>
<evidence type="ECO:0000256" key="4">
    <source>
        <dbReference type="ARBA" id="ARBA00022670"/>
    </source>
</evidence>
<evidence type="ECO:0000259" key="9">
    <source>
        <dbReference type="PROSITE" id="PS50240"/>
    </source>
</evidence>
<keyword evidence="3" id="KW-0964">Secreted</keyword>
<dbReference type="GO" id="GO:0005615">
    <property type="term" value="C:extracellular space"/>
    <property type="evidence" value="ECO:0007669"/>
    <property type="project" value="TreeGrafter"/>
</dbReference>
<organism evidence="10 11">
    <name type="scientific">Nothoprocta perdicaria</name>
    <name type="common">Chilean tinamou</name>
    <name type="synonym">Crypturus perdicarius</name>
    <dbReference type="NCBI Taxonomy" id="30464"/>
    <lineage>
        <taxon>Eukaryota</taxon>
        <taxon>Metazoa</taxon>
        <taxon>Chordata</taxon>
        <taxon>Craniata</taxon>
        <taxon>Vertebrata</taxon>
        <taxon>Euteleostomi</taxon>
        <taxon>Archelosauria</taxon>
        <taxon>Archosauria</taxon>
        <taxon>Dinosauria</taxon>
        <taxon>Saurischia</taxon>
        <taxon>Theropoda</taxon>
        <taxon>Coelurosauria</taxon>
        <taxon>Aves</taxon>
        <taxon>Palaeognathae</taxon>
        <taxon>Tinamiformes</taxon>
        <taxon>Tinamidae</taxon>
        <taxon>Nothoprocta</taxon>
    </lineage>
</organism>
<dbReference type="AlphaFoldDB" id="A0A8C7EDI5"/>
<evidence type="ECO:0000313" key="11">
    <source>
        <dbReference type="Proteomes" id="UP000694420"/>
    </source>
</evidence>
<dbReference type="CDD" id="cd00190">
    <property type="entry name" value="Tryp_SPc"/>
    <property type="match status" value="1"/>
</dbReference>
<reference evidence="10" key="2">
    <citation type="submission" date="2025-09" db="UniProtKB">
        <authorList>
            <consortium name="Ensembl"/>
        </authorList>
    </citation>
    <scope>IDENTIFICATION</scope>
</reference>
<dbReference type="PANTHER" id="PTHR24264:SF15">
    <property type="entry name" value="RIKEN CDNA 2210010C04 GENE"/>
    <property type="match status" value="1"/>
</dbReference>
<evidence type="ECO:0000256" key="1">
    <source>
        <dbReference type="ARBA" id="ARBA00004613"/>
    </source>
</evidence>
<evidence type="ECO:0000256" key="7">
    <source>
        <dbReference type="ARBA" id="ARBA00023157"/>
    </source>
</evidence>
<dbReference type="InterPro" id="IPR043504">
    <property type="entry name" value="Peptidase_S1_PA_chymotrypsin"/>
</dbReference>
<evidence type="ECO:0000256" key="5">
    <source>
        <dbReference type="ARBA" id="ARBA00022801"/>
    </source>
</evidence>
<dbReference type="InterPro" id="IPR033116">
    <property type="entry name" value="TRYPSIN_SER"/>
</dbReference>
<keyword evidence="11" id="KW-1185">Reference proteome</keyword>
<dbReference type="PRINTS" id="PR00722">
    <property type="entry name" value="CHYMOTRYPSIN"/>
</dbReference>
<dbReference type="PROSITE" id="PS00135">
    <property type="entry name" value="TRYPSIN_SER"/>
    <property type="match status" value="1"/>
</dbReference>
<dbReference type="GO" id="GO:0004252">
    <property type="term" value="F:serine-type endopeptidase activity"/>
    <property type="evidence" value="ECO:0007669"/>
    <property type="project" value="InterPro"/>
</dbReference>
<dbReference type="Gene3D" id="2.40.10.10">
    <property type="entry name" value="Trypsin-like serine proteases"/>
    <property type="match status" value="2"/>
</dbReference>
<comment type="subcellular location">
    <subcellularLocation>
        <location evidence="1">Secreted</location>
    </subcellularLocation>
</comment>
<dbReference type="Ensembl" id="ENSNPET00000012259.1">
    <property type="protein sequence ID" value="ENSNPEP00000011956.1"/>
    <property type="gene ID" value="ENSNPEG00000008960.1"/>
</dbReference>